<evidence type="ECO:0000256" key="5">
    <source>
        <dbReference type="SAM" id="MobiDB-lite"/>
    </source>
</evidence>
<feature type="compositionally biased region" description="Pro residues" evidence="5">
    <location>
        <begin position="289"/>
        <end position="323"/>
    </location>
</feature>
<evidence type="ECO:0000256" key="3">
    <source>
        <dbReference type="ARBA" id="ARBA00022801"/>
    </source>
</evidence>
<proteinExistence type="inferred from homology"/>
<keyword evidence="4" id="KW-0788">Thiol protease</keyword>
<dbReference type="AlphaFoldDB" id="A0A4Q8AJ63"/>
<organism evidence="7 8">
    <name type="scientific">Microterricola gilva</name>
    <dbReference type="NCBI Taxonomy" id="393267"/>
    <lineage>
        <taxon>Bacteria</taxon>
        <taxon>Bacillati</taxon>
        <taxon>Actinomycetota</taxon>
        <taxon>Actinomycetes</taxon>
        <taxon>Micrococcales</taxon>
        <taxon>Microbacteriaceae</taxon>
        <taxon>Microterricola</taxon>
    </lineage>
</organism>
<dbReference type="InterPro" id="IPR051794">
    <property type="entry name" value="PG_Endopeptidase_C40"/>
</dbReference>
<dbReference type="Gene3D" id="3.90.1720.10">
    <property type="entry name" value="endopeptidase domain like (from Nostoc punctiforme)"/>
    <property type="match status" value="1"/>
</dbReference>
<reference evidence="7 8" key="1">
    <citation type="submission" date="2019-02" db="EMBL/GenBank/DDBJ databases">
        <title>Sequencing the genomes of 1000 actinobacteria strains.</title>
        <authorList>
            <person name="Klenk H.-P."/>
        </authorList>
    </citation>
    <scope>NUCLEOTIDE SEQUENCE [LARGE SCALE GENOMIC DNA]</scope>
    <source>
        <strain evidence="7 8">DSM 18319</strain>
    </source>
</reference>
<evidence type="ECO:0000256" key="2">
    <source>
        <dbReference type="ARBA" id="ARBA00022670"/>
    </source>
</evidence>
<dbReference type="InterPro" id="IPR000064">
    <property type="entry name" value="NLP_P60_dom"/>
</dbReference>
<evidence type="ECO:0000259" key="6">
    <source>
        <dbReference type="PROSITE" id="PS51935"/>
    </source>
</evidence>
<keyword evidence="8" id="KW-1185">Reference proteome</keyword>
<dbReference type="GO" id="GO:0006508">
    <property type="term" value="P:proteolysis"/>
    <property type="evidence" value="ECO:0007669"/>
    <property type="project" value="UniProtKB-KW"/>
</dbReference>
<feature type="region of interest" description="Disordered" evidence="5">
    <location>
        <begin position="250"/>
        <end position="326"/>
    </location>
</feature>
<dbReference type="Pfam" id="PF00877">
    <property type="entry name" value="NLPC_P60"/>
    <property type="match status" value="1"/>
</dbReference>
<evidence type="ECO:0000256" key="1">
    <source>
        <dbReference type="ARBA" id="ARBA00007074"/>
    </source>
</evidence>
<keyword evidence="2" id="KW-0645">Protease</keyword>
<dbReference type="SUPFAM" id="SSF54001">
    <property type="entry name" value="Cysteine proteinases"/>
    <property type="match status" value="1"/>
</dbReference>
<dbReference type="GO" id="GO:0008234">
    <property type="term" value="F:cysteine-type peptidase activity"/>
    <property type="evidence" value="ECO:0007669"/>
    <property type="project" value="UniProtKB-KW"/>
</dbReference>
<dbReference type="PANTHER" id="PTHR47359:SF3">
    <property type="entry name" value="NLP_P60 DOMAIN-CONTAINING PROTEIN-RELATED"/>
    <property type="match status" value="1"/>
</dbReference>
<name>A0A4Q8AJ63_9MICO</name>
<sequence>MGYPLADPRTRPLSRVKPVTVFSAVTIGAMAATVGLAGPVAAAPDYPSWDDIQNAKKNEATKKAEIDKITGFLDGLRAKADAAMKQSLIASEAWRTNQEDLAAATGRESKLKDQQAAATKKAETSKMRAGLLASHLARSGGQDMSINLFLEGDGADDLLRQLGAASKLSEQSQKIYDEAIQDSNTVASLAEQARAATTERERLAAEAQTKLDAANALAQVAVDAYDAEQRKSDELYAQLAVLRDSTAQLERERVEGERAEEAAKNPPPVVQPPAGGNGGNGGNGGSTPTPQPSNPAVTPPVTPPVNPPVTPPVKPPVTPPVTPPVNSSAAEQAISFALAQLGDRYVLGGAGPDVWDCSGLTRGAYGSAGVWIGTHSATNQYRTMAAQNRLVPFSDRQRGDLIFWTDNGGGDYYHVAIYLGNGRIVEAPNETRPVREYFIWGMGDVASYVGRPG</sequence>
<evidence type="ECO:0000256" key="4">
    <source>
        <dbReference type="ARBA" id="ARBA00022807"/>
    </source>
</evidence>
<dbReference type="InterPro" id="IPR038765">
    <property type="entry name" value="Papain-like_cys_pep_sf"/>
</dbReference>
<dbReference type="Proteomes" id="UP000291483">
    <property type="component" value="Unassembled WGS sequence"/>
</dbReference>
<feature type="domain" description="NlpC/P60" evidence="6">
    <location>
        <begin position="327"/>
        <end position="453"/>
    </location>
</feature>
<dbReference type="PROSITE" id="PS51935">
    <property type="entry name" value="NLPC_P60"/>
    <property type="match status" value="1"/>
</dbReference>
<gene>
    <name evidence="7" type="ORF">EV379_0293</name>
</gene>
<protein>
    <submittedName>
        <fullName evidence="7">NlpC/P60 family protein</fullName>
    </submittedName>
</protein>
<comment type="caution">
    <text evidence="7">The sequence shown here is derived from an EMBL/GenBank/DDBJ whole genome shotgun (WGS) entry which is preliminary data.</text>
</comment>
<feature type="compositionally biased region" description="Basic and acidic residues" evidence="5">
    <location>
        <begin position="250"/>
        <end position="263"/>
    </location>
</feature>
<comment type="similarity">
    <text evidence="1">Belongs to the peptidase C40 family.</text>
</comment>
<evidence type="ECO:0000313" key="7">
    <source>
        <dbReference type="EMBL" id="RZU64001.1"/>
    </source>
</evidence>
<accession>A0A4Q8AJ63</accession>
<keyword evidence="3" id="KW-0378">Hydrolase</keyword>
<evidence type="ECO:0000313" key="8">
    <source>
        <dbReference type="Proteomes" id="UP000291483"/>
    </source>
</evidence>
<dbReference type="EMBL" id="SHLC01000001">
    <property type="protein sequence ID" value="RZU64001.1"/>
    <property type="molecule type" value="Genomic_DNA"/>
</dbReference>
<feature type="compositionally biased region" description="Gly residues" evidence="5">
    <location>
        <begin position="275"/>
        <end position="285"/>
    </location>
</feature>
<dbReference type="PANTHER" id="PTHR47359">
    <property type="entry name" value="PEPTIDOGLYCAN DL-ENDOPEPTIDASE CWLO"/>
    <property type="match status" value="1"/>
</dbReference>